<name>A0A158KKK1_9BURK</name>
<organism evidence="1 2">
    <name type="scientific">Caballeronia terrestris</name>
    <dbReference type="NCBI Taxonomy" id="1226301"/>
    <lineage>
        <taxon>Bacteria</taxon>
        <taxon>Pseudomonadati</taxon>
        <taxon>Pseudomonadota</taxon>
        <taxon>Betaproteobacteria</taxon>
        <taxon>Burkholderiales</taxon>
        <taxon>Burkholderiaceae</taxon>
        <taxon>Caballeronia</taxon>
    </lineage>
</organism>
<proteinExistence type="predicted"/>
<dbReference type="AlphaFoldDB" id="A0A158KKK1"/>
<protein>
    <submittedName>
        <fullName evidence="1">Uncharacterized protein</fullName>
    </submittedName>
</protein>
<gene>
    <name evidence="1" type="ORF">AWB67_05900</name>
</gene>
<dbReference type="Proteomes" id="UP000054925">
    <property type="component" value="Unassembled WGS sequence"/>
</dbReference>
<dbReference type="EMBL" id="FCOL02000065">
    <property type="protein sequence ID" value="SAL81656.1"/>
    <property type="molecule type" value="Genomic_DNA"/>
</dbReference>
<evidence type="ECO:0000313" key="1">
    <source>
        <dbReference type="EMBL" id="SAL81656.1"/>
    </source>
</evidence>
<accession>A0A158KKK1</accession>
<reference evidence="1" key="1">
    <citation type="submission" date="2016-01" db="EMBL/GenBank/DDBJ databases">
        <authorList>
            <person name="Peeters C."/>
        </authorList>
    </citation>
    <scope>NUCLEOTIDE SEQUENCE [LARGE SCALE GENOMIC DNA]</scope>
    <source>
        <strain evidence="1">LMG 22937</strain>
    </source>
</reference>
<keyword evidence="2" id="KW-1185">Reference proteome</keyword>
<evidence type="ECO:0000313" key="2">
    <source>
        <dbReference type="Proteomes" id="UP000054925"/>
    </source>
</evidence>
<sequence length="101" mass="11672">MLCRQFIAILAGKFLQERNRFAAPKLLNDHRRRDVGAVVEIIAQEFQGQRKSSHLLDKSPRLLRRMTALTRVQQLHTLVWAEYRQSDGRITRQVAPAGGHQ</sequence>
<comment type="caution">
    <text evidence="1">The sequence shown here is derived from an EMBL/GenBank/DDBJ whole genome shotgun (WGS) entry which is preliminary data.</text>
</comment>